<evidence type="ECO:0000256" key="5">
    <source>
        <dbReference type="SAM" id="Phobius"/>
    </source>
</evidence>
<evidence type="ECO:0000313" key="7">
    <source>
        <dbReference type="Proteomes" id="UP000261620"/>
    </source>
</evidence>
<name>A0A3Q3WFY5_MOLML</name>
<accession>A0A3Q3WFY5</accession>
<dbReference type="GO" id="GO:0005886">
    <property type="term" value="C:plasma membrane"/>
    <property type="evidence" value="ECO:0007669"/>
    <property type="project" value="TreeGrafter"/>
</dbReference>
<evidence type="ECO:0000256" key="4">
    <source>
        <dbReference type="ARBA" id="ARBA00023136"/>
    </source>
</evidence>
<dbReference type="PRINTS" id="PR00259">
    <property type="entry name" value="TMFOUR"/>
</dbReference>
<dbReference type="STRING" id="94237.ENSMMOP00000011102"/>
<dbReference type="PANTHER" id="PTHR19282">
    <property type="entry name" value="TETRASPANIN"/>
    <property type="match status" value="1"/>
</dbReference>
<keyword evidence="2 5" id="KW-0812">Transmembrane</keyword>
<dbReference type="Proteomes" id="UP000261620">
    <property type="component" value="Unplaced"/>
</dbReference>
<dbReference type="AlphaFoldDB" id="A0A3Q3WFY5"/>
<dbReference type="Ensembl" id="ENSMMOT00000011296.1">
    <property type="protein sequence ID" value="ENSMMOP00000011102.1"/>
    <property type="gene ID" value="ENSMMOG00000008570.1"/>
</dbReference>
<dbReference type="Gene3D" id="1.10.1450.10">
    <property type="entry name" value="Tetraspanin"/>
    <property type="match status" value="1"/>
</dbReference>
<dbReference type="CDD" id="cd03156">
    <property type="entry name" value="uroplakin_I_like_LEL"/>
    <property type="match status" value="1"/>
</dbReference>
<dbReference type="SUPFAM" id="SSF48652">
    <property type="entry name" value="Tetraspanin"/>
    <property type="match status" value="1"/>
</dbReference>
<evidence type="ECO:0000256" key="3">
    <source>
        <dbReference type="ARBA" id="ARBA00022989"/>
    </source>
</evidence>
<reference evidence="6" key="2">
    <citation type="submission" date="2025-09" db="UniProtKB">
        <authorList>
            <consortium name="Ensembl"/>
        </authorList>
    </citation>
    <scope>IDENTIFICATION</scope>
</reference>
<keyword evidence="3 5" id="KW-1133">Transmembrane helix</keyword>
<feature type="transmembrane region" description="Helical" evidence="5">
    <location>
        <begin position="12"/>
        <end position="31"/>
    </location>
</feature>
<proteinExistence type="predicted"/>
<dbReference type="Pfam" id="PF00335">
    <property type="entry name" value="Tetraspanin"/>
    <property type="match status" value="1"/>
</dbReference>
<dbReference type="PANTHER" id="PTHR19282:SF561">
    <property type="entry name" value="TETRASPANIN"/>
    <property type="match status" value="1"/>
</dbReference>
<dbReference type="InterPro" id="IPR018499">
    <property type="entry name" value="Tetraspanin/Peripherin"/>
</dbReference>
<feature type="transmembrane region" description="Helical" evidence="5">
    <location>
        <begin position="64"/>
        <end position="84"/>
    </location>
</feature>
<comment type="subcellular location">
    <subcellularLocation>
        <location evidence="1">Membrane</location>
        <topology evidence="1">Multi-pass membrane protein</topology>
    </subcellularLocation>
</comment>
<evidence type="ECO:0000313" key="6">
    <source>
        <dbReference type="Ensembl" id="ENSMMOP00000011102.1"/>
    </source>
</evidence>
<evidence type="ECO:0000256" key="2">
    <source>
        <dbReference type="ARBA" id="ARBA00022692"/>
    </source>
</evidence>
<feature type="transmembrane region" description="Helical" evidence="5">
    <location>
        <begin position="210"/>
        <end position="235"/>
    </location>
</feature>
<keyword evidence="4 5" id="KW-0472">Membrane</keyword>
<keyword evidence="7" id="KW-1185">Reference proteome</keyword>
<organism evidence="6 7">
    <name type="scientific">Mola mola</name>
    <name type="common">Ocean sunfish</name>
    <name type="synonym">Tetraodon mola</name>
    <dbReference type="NCBI Taxonomy" id="94237"/>
    <lineage>
        <taxon>Eukaryota</taxon>
        <taxon>Metazoa</taxon>
        <taxon>Chordata</taxon>
        <taxon>Craniata</taxon>
        <taxon>Vertebrata</taxon>
        <taxon>Euteleostomi</taxon>
        <taxon>Actinopterygii</taxon>
        <taxon>Neopterygii</taxon>
        <taxon>Teleostei</taxon>
        <taxon>Neoteleostei</taxon>
        <taxon>Acanthomorphata</taxon>
        <taxon>Eupercaria</taxon>
        <taxon>Tetraodontiformes</taxon>
        <taxon>Molidae</taxon>
        <taxon>Mola</taxon>
    </lineage>
</organism>
<reference evidence="6" key="1">
    <citation type="submission" date="2025-08" db="UniProtKB">
        <authorList>
            <consortium name="Ensembl"/>
        </authorList>
    </citation>
    <scope>IDENTIFICATION</scope>
</reference>
<dbReference type="InterPro" id="IPR008952">
    <property type="entry name" value="Tetraspanin_EC2_sf"/>
</dbReference>
<protein>
    <submittedName>
        <fullName evidence="6">Uncharacterized protein</fullName>
    </submittedName>
</protein>
<evidence type="ECO:0000256" key="1">
    <source>
        <dbReference type="ARBA" id="ARBA00004141"/>
    </source>
</evidence>
<feature type="transmembrane region" description="Helical" evidence="5">
    <location>
        <begin position="91"/>
        <end position="112"/>
    </location>
</feature>
<sequence length="242" mass="26608">MCCTGFLKTMMFIFNGGIFVIITTNSTSINFNSTSPVDVFNSNLNLLVSKCKMFDVYFIKEVPFGLYVGMFVIPFTETFVLLIIIFLPFQFFIIVLIIFLAEVAGAIVLFVFKDVASDLLGDLEDSVRKNIKDNYGKEESVSSLWNATMDGFKCCGIKNYTDFTGSPFNNKSNTYPQACCNPTITIFPCNATEMIDGCFSKLLVAIEENAVIIAGVALGIAAIEIAAMVVSMVLYKDIGTKA</sequence>